<dbReference type="Gene3D" id="1.25.40.10">
    <property type="entry name" value="Tetratricopeptide repeat domain"/>
    <property type="match status" value="5"/>
</dbReference>
<dbReference type="GO" id="GO:0008270">
    <property type="term" value="F:zinc ion binding"/>
    <property type="evidence" value="ECO:0007669"/>
    <property type="project" value="InterPro"/>
</dbReference>
<comment type="caution">
    <text evidence="5">The sequence shown here is derived from an EMBL/GenBank/DDBJ whole genome shotgun (WGS) entry which is preliminary data.</text>
</comment>
<feature type="repeat" description="PPR" evidence="3">
    <location>
        <begin position="494"/>
        <end position="528"/>
    </location>
</feature>
<dbReference type="FunFam" id="1.25.40.10:FF:000073">
    <property type="entry name" value="Pentatricopeptide repeat-containing protein chloroplastic"/>
    <property type="match status" value="1"/>
</dbReference>
<organism evidence="5 6">
    <name type="scientific">Artemisia annua</name>
    <name type="common">Sweet wormwood</name>
    <dbReference type="NCBI Taxonomy" id="35608"/>
    <lineage>
        <taxon>Eukaryota</taxon>
        <taxon>Viridiplantae</taxon>
        <taxon>Streptophyta</taxon>
        <taxon>Embryophyta</taxon>
        <taxon>Tracheophyta</taxon>
        <taxon>Spermatophyta</taxon>
        <taxon>Magnoliopsida</taxon>
        <taxon>eudicotyledons</taxon>
        <taxon>Gunneridae</taxon>
        <taxon>Pentapetalae</taxon>
        <taxon>asterids</taxon>
        <taxon>campanulids</taxon>
        <taxon>Asterales</taxon>
        <taxon>Asteraceae</taxon>
        <taxon>Asteroideae</taxon>
        <taxon>Anthemideae</taxon>
        <taxon>Artemisiinae</taxon>
        <taxon>Artemisia</taxon>
    </lineage>
</organism>
<dbReference type="InterPro" id="IPR011990">
    <property type="entry name" value="TPR-like_helical_dom_sf"/>
</dbReference>
<dbReference type="Proteomes" id="UP000245207">
    <property type="component" value="Unassembled WGS sequence"/>
</dbReference>
<keyword evidence="6" id="KW-1185">Reference proteome</keyword>
<dbReference type="FunFam" id="1.25.40.10:FF:000396">
    <property type="entry name" value="Pentatricopeptide repeat-containing protein At2g36730"/>
    <property type="match status" value="1"/>
</dbReference>
<comment type="similarity">
    <text evidence="1">Belongs to the PPR family. PCMP-H subfamily.</text>
</comment>
<dbReference type="GO" id="GO:0003729">
    <property type="term" value="F:mRNA binding"/>
    <property type="evidence" value="ECO:0007669"/>
    <property type="project" value="UniProtKB-ARBA"/>
</dbReference>
<accession>A0A2U1LTN8</accession>
<dbReference type="OrthoDB" id="185373at2759"/>
<feature type="repeat" description="PPR" evidence="3">
    <location>
        <begin position="294"/>
        <end position="328"/>
    </location>
</feature>
<dbReference type="Pfam" id="PF01535">
    <property type="entry name" value="PPR"/>
    <property type="match status" value="5"/>
</dbReference>
<dbReference type="AlphaFoldDB" id="A0A2U1LTN8"/>
<dbReference type="PANTHER" id="PTHR47926:SF362">
    <property type="entry name" value="DYW DOMAIN-CONTAINING PROTEIN"/>
    <property type="match status" value="1"/>
</dbReference>
<feature type="repeat" description="PPR" evidence="3">
    <location>
        <begin position="90"/>
        <end position="124"/>
    </location>
</feature>
<evidence type="ECO:0000313" key="6">
    <source>
        <dbReference type="Proteomes" id="UP000245207"/>
    </source>
</evidence>
<evidence type="ECO:0000313" key="5">
    <source>
        <dbReference type="EMBL" id="PWA52363.1"/>
    </source>
</evidence>
<keyword evidence="2" id="KW-0677">Repeat</keyword>
<evidence type="ECO:0000256" key="1">
    <source>
        <dbReference type="ARBA" id="ARBA00006643"/>
    </source>
</evidence>
<name>A0A2U1LTN8_ARTAN</name>
<dbReference type="InterPro" id="IPR046848">
    <property type="entry name" value="E_motif"/>
</dbReference>
<feature type="repeat" description="PPR" evidence="3">
    <location>
        <begin position="329"/>
        <end position="363"/>
    </location>
</feature>
<sequence length="796" mass="89111">MGNLQKAMNIILKLKKTNLDVKTYSNILQLCAESKALNYGKKVHNLICLDSVDIDYVLGSKLVFMYVSCGDLEQGRRVFDMFCDNVVKDNVFLWNFLMNGYVKIGEFNECLCLFERMMVLSVAPDSYTFSCVFKCLGLVGDGVVRLGDMVHGCVVKLGFGFDSSVVNSMIAWYFKCGNVDGARKMFGGLRERDVVSWNSMISGYVVCGFAEKGFGIFVEMICDEVSVDLTTMVNVVVACANMGDVKLGRSVHGFAVKGGFGKEMKFENTLCDMYSKCGDMDAAMKVFENMDERSVISWTSMIAGYAREGQSDEAIGLFLDMKKERVKPDTFTVTSILHACASNGSLEKGKEVHSYIRDNQIESLAVSNALMDMYAKCGNMDESYSVFSQMPFRDIVSWNTMIGGFSKNCLPSEALDLFIEMQGEVKPDHVTMTCILPACASLASLNKGREIHGYILRNGLFSDQYIINALIDMYVKCGGLFLAKSLFDLTVAKNLVTWTVMIAGYAIVGLGHEAVSTFKQMLDKGINPNEASFTSILYACGHSGLLQEGWKFYNMMVNDFKIEPKLEHYSCMVDLLSRAGKLSEAYKFINTISAKIKPDATIWGALLCGCRFHRDVQLAEKVAERIFELEPENTGYYILLANIYAEVEKWEEVKTLRGRIRKNTECSWIEIKGKVNIFVAGDKDNPEAKRIEALLEKMRMEMRQDGFSNKIKYGLVNENDMGKKGVICGHSEALAIGFGILKLPPGRTIRVTKNLRVCGDCHEIAKFISKDLERQIVLRDSNRFHHFKDGFCSCRG</sequence>
<dbReference type="Pfam" id="PF14432">
    <property type="entry name" value="DYW_deaminase"/>
    <property type="match status" value="1"/>
</dbReference>
<evidence type="ECO:0000259" key="4">
    <source>
        <dbReference type="Pfam" id="PF14432"/>
    </source>
</evidence>
<dbReference type="InterPro" id="IPR002885">
    <property type="entry name" value="PPR_rpt"/>
</dbReference>
<dbReference type="GO" id="GO:0009451">
    <property type="term" value="P:RNA modification"/>
    <property type="evidence" value="ECO:0007669"/>
    <property type="project" value="InterPro"/>
</dbReference>
<dbReference type="STRING" id="35608.A0A2U1LTN8"/>
<dbReference type="EMBL" id="PKPP01007814">
    <property type="protein sequence ID" value="PWA52363.1"/>
    <property type="molecule type" value="Genomic_DNA"/>
</dbReference>
<dbReference type="FunFam" id="1.25.40.10:FF:000436">
    <property type="entry name" value="Pentatricopeptide repeat-containing protein At5g39350 family"/>
    <property type="match status" value="1"/>
</dbReference>
<evidence type="ECO:0000256" key="3">
    <source>
        <dbReference type="PROSITE-ProRule" id="PRU00708"/>
    </source>
</evidence>
<dbReference type="Pfam" id="PF20431">
    <property type="entry name" value="E_motif"/>
    <property type="match status" value="1"/>
</dbReference>
<proteinExistence type="inferred from homology"/>
<dbReference type="InterPro" id="IPR046960">
    <property type="entry name" value="PPR_At4g14850-like_plant"/>
</dbReference>
<dbReference type="NCBIfam" id="TIGR00756">
    <property type="entry name" value="PPR"/>
    <property type="match status" value="7"/>
</dbReference>
<feature type="repeat" description="PPR" evidence="3">
    <location>
        <begin position="193"/>
        <end position="227"/>
    </location>
</feature>
<reference evidence="5 6" key="1">
    <citation type="journal article" date="2018" name="Mol. Plant">
        <title>The genome of Artemisia annua provides insight into the evolution of Asteraceae family and artemisinin biosynthesis.</title>
        <authorList>
            <person name="Shen Q."/>
            <person name="Zhang L."/>
            <person name="Liao Z."/>
            <person name="Wang S."/>
            <person name="Yan T."/>
            <person name="Shi P."/>
            <person name="Liu M."/>
            <person name="Fu X."/>
            <person name="Pan Q."/>
            <person name="Wang Y."/>
            <person name="Lv Z."/>
            <person name="Lu X."/>
            <person name="Zhang F."/>
            <person name="Jiang W."/>
            <person name="Ma Y."/>
            <person name="Chen M."/>
            <person name="Hao X."/>
            <person name="Li L."/>
            <person name="Tang Y."/>
            <person name="Lv G."/>
            <person name="Zhou Y."/>
            <person name="Sun X."/>
            <person name="Brodelius P.E."/>
            <person name="Rose J.K.C."/>
            <person name="Tang K."/>
        </authorList>
    </citation>
    <scope>NUCLEOTIDE SEQUENCE [LARGE SCALE GENOMIC DNA]</scope>
    <source>
        <strain evidence="6">cv. Huhao1</strain>
        <tissue evidence="5">Leaf</tissue>
    </source>
</reference>
<gene>
    <name evidence="5" type="ORF">CTI12_AA455640</name>
</gene>
<dbReference type="SUPFAM" id="SSF48452">
    <property type="entry name" value="TPR-like"/>
    <property type="match status" value="1"/>
</dbReference>
<dbReference type="PROSITE" id="PS51375">
    <property type="entry name" value="PPR"/>
    <property type="match status" value="6"/>
</dbReference>
<dbReference type="FunFam" id="1.25.40.10:FF:000090">
    <property type="entry name" value="Pentatricopeptide repeat-containing protein, chloroplastic"/>
    <property type="match status" value="1"/>
</dbReference>
<feature type="domain" description="DYW" evidence="4">
    <location>
        <begin position="706"/>
        <end position="795"/>
    </location>
</feature>
<evidence type="ECO:0000256" key="2">
    <source>
        <dbReference type="ARBA" id="ARBA00022737"/>
    </source>
</evidence>
<dbReference type="InterPro" id="IPR032867">
    <property type="entry name" value="DYW_dom"/>
</dbReference>
<dbReference type="PANTHER" id="PTHR47926">
    <property type="entry name" value="PENTATRICOPEPTIDE REPEAT-CONTAINING PROTEIN"/>
    <property type="match status" value="1"/>
</dbReference>
<dbReference type="Pfam" id="PF13041">
    <property type="entry name" value="PPR_2"/>
    <property type="match status" value="4"/>
</dbReference>
<feature type="repeat" description="PPR" evidence="3">
    <location>
        <begin position="394"/>
        <end position="424"/>
    </location>
</feature>
<protein>
    <submittedName>
        <fullName evidence="5">Pentatricopeptide repeat (PPR) superfamily protein</fullName>
    </submittedName>
</protein>